<keyword evidence="1" id="KW-1133">Transmembrane helix</keyword>
<dbReference type="Pfam" id="PF20152">
    <property type="entry name" value="DUF6534"/>
    <property type="match status" value="1"/>
</dbReference>
<dbReference type="EMBL" id="JAOTPV010000027">
    <property type="protein sequence ID" value="KAJ4470109.1"/>
    <property type="molecule type" value="Genomic_DNA"/>
</dbReference>
<evidence type="ECO:0000256" key="1">
    <source>
        <dbReference type="SAM" id="Phobius"/>
    </source>
</evidence>
<dbReference type="AlphaFoldDB" id="A0A9W8ZYE7"/>
<dbReference type="PANTHER" id="PTHR40465:SF1">
    <property type="entry name" value="DUF6534 DOMAIN-CONTAINING PROTEIN"/>
    <property type="match status" value="1"/>
</dbReference>
<comment type="caution">
    <text evidence="3">The sequence shown here is derived from an EMBL/GenBank/DDBJ whole genome shotgun (WGS) entry which is preliminary data.</text>
</comment>
<keyword evidence="1" id="KW-0472">Membrane</keyword>
<evidence type="ECO:0000313" key="3">
    <source>
        <dbReference type="EMBL" id="KAJ4470109.1"/>
    </source>
</evidence>
<feature type="transmembrane region" description="Helical" evidence="1">
    <location>
        <begin position="118"/>
        <end position="143"/>
    </location>
</feature>
<evidence type="ECO:0000313" key="4">
    <source>
        <dbReference type="Proteomes" id="UP001150266"/>
    </source>
</evidence>
<feature type="transmembrane region" description="Helical" evidence="1">
    <location>
        <begin position="85"/>
        <end position="106"/>
    </location>
</feature>
<protein>
    <recommendedName>
        <fullName evidence="2">DUF6534 domain-containing protein</fullName>
    </recommendedName>
</protein>
<evidence type="ECO:0000259" key="2">
    <source>
        <dbReference type="Pfam" id="PF20152"/>
    </source>
</evidence>
<gene>
    <name evidence="3" type="ORF">J3R30DRAFT_1226481</name>
</gene>
<name>A0A9W8ZYE7_9AGAR</name>
<feature type="transmembrane region" description="Helical" evidence="1">
    <location>
        <begin position="163"/>
        <end position="187"/>
    </location>
</feature>
<organism evidence="3 4">
    <name type="scientific">Lentinula aciculospora</name>
    <dbReference type="NCBI Taxonomy" id="153920"/>
    <lineage>
        <taxon>Eukaryota</taxon>
        <taxon>Fungi</taxon>
        <taxon>Dikarya</taxon>
        <taxon>Basidiomycota</taxon>
        <taxon>Agaricomycotina</taxon>
        <taxon>Agaricomycetes</taxon>
        <taxon>Agaricomycetidae</taxon>
        <taxon>Agaricales</taxon>
        <taxon>Marasmiineae</taxon>
        <taxon>Omphalotaceae</taxon>
        <taxon>Lentinula</taxon>
    </lineage>
</organism>
<proteinExistence type="predicted"/>
<feature type="transmembrane region" description="Helical" evidence="1">
    <location>
        <begin position="12"/>
        <end position="35"/>
    </location>
</feature>
<feature type="domain" description="DUF6534" evidence="2">
    <location>
        <begin position="173"/>
        <end position="270"/>
    </location>
</feature>
<feature type="transmembrane region" description="Helical" evidence="1">
    <location>
        <begin position="224"/>
        <end position="248"/>
    </location>
</feature>
<keyword evidence="4" id="KW-1185">Reference proteome</keyword>
<dbReference type="InterPro" id="IPR045339">
    <property type="entry name" value="DUF6534"/>
</dbReference>
<dbReference type="Proteomes" id="UP001150266">
    <property type="component" value="Unassembled WGS sequence"/>
</dbReference>
<dbReference type="PANTHER" id="PTHR40465">
    <property type="entry name" value="CHROMOSOME 1, WHOLE GENOME SHOTGUN SEQUENCE"/>
    <property type="match status" value="1"/>
</dbReference>
<accession>A0A9W8ZYE7</accession>
<sequence length="318" mass="35786">MSTSPFASSIGPWLMSWFLITLLYGMGLLQTWLYFHWYSKDHWWLKTLVIVLLLMESLQLGTFSADTYITVINHFGDIPYLTVLTWMHCTQLIAGYFSAVLVQMYFSYVIYVLNGKKLWPFTVPIVITALLDIAAGLALTVKISTTGISLGIVEFTALAQTKVLFDLQITSTLVCDILITAALYITLRKKRTNIQDSNGRVYRMVTSTDTMLQMLMVHAVNRGVLTVITSALSLILFVKFPGTLYFYLGLLPNSKLYMNSMLATLNSRQYVSKVSRGPNGWNSIRLPNSSDQRAVDEIELSNSDTSTTRKANFAADMI</sequence>
<keyword evidence="1" id="KW-0812">Transmembrane</keyword>
<dbReference type="OrthoDB" id="3053610at2759"/>
<reference evidence="3" key="1">
    <citation type="submission" date="2022-08" db="EMBL/GenBank/DDBJ databases">
        <title>A Global Phylogenomic Analysis of the Shiitake Genus Lentinula.</title>
        <authorList>
            <consortium name="DOE Joint Genome Institute"/>
            <person name="Sierra-Patev S."/>
            <person name="Min B."/>
            <person name="Naranjo-Ortiz M."/>
            <person name="Looney B."/>
            <person name="Konkel Z."/>
            <person name="Slot J.C."/>
            <person name="Sakamoto Y."/>
            <person name="Steenwyk J.L."/>
            <person name="Rokas A."/>
            <person name="Carro J."/>
            <person name="Camarero S."/>
            <person name="Ferreira P."/>
            <person name="Molpeceres G."/>
            <person name="Ruiz-Duenas F.J."/>
            <person name="Serrano A."/>
            <person name="Henrissat B."/>
            <person name="Drula E."/>
            <person name="Hughes K.W."/>
            <person name="Mata J.L."/>
            <person name="Ishikawa N.K."/>
            <person name="Vargas-Isla R."/>
            <person name="Ushijima S."/>
            <person name="Smith C.A."/>
            <person name="Ahrendt S."/>
            <person name="Andreopoulos W."/>
            <person name="He G."/>
            <person name="Labutti K."/>
            <person name="Lipzen A."/>
            <person name="Ng V."/>
            <person name="Riley R."/>
            <person name="Sandor L."/>
            <person name="Barry K."/>
            <person name="Martinez A.T."/>
            <person name="Xiao Y."/>
            <person name="Gibbons J.G."/>
            <person name="Terashima K."/>
            <person name="Grigoriev I.V."/>
            <person name="Hibbett D.S."/>
        </authorList>
    </citation>
    <scope>NUCLEOTIDE SEQUENCE</scope>
    <source>
        <strain evidence="3">JLM2183</strain>
    </source>
</reference>
<feature type="transmembrane region" description="Helical" evidence="1">
    <location>
        <begin position="47"/>
        <end position="65"/>
    </location>
</feature>